<dbReference type="GO" id="GO:0060271">
    <property type="term" value="P:cilium assembly"/>
    <property type="evidence" value="ECO:0007669"/>
    <property type="project" value="TreeGrafter"/>
</dbReference>
<gene>
    <name evidence="1" type="ORF">AB205_0123950</name>
</gene>
<dbReference type="EMBL" id="KV924742">
    <property type="protein sequence ID" value="PIO39235.1"/>
    <property type="molecule type" value="Genomic_DNA"/>
</dbReference>
<sequence>MVLPLLTLYQYFASTVCRDPVKCVEGRLLKIKALTDLHLFAEAFHELLLLSNGERIPKRPHEGFCPGKPLVNNLDNNF</sequence>
<keyword evidence="2" id="KW-1185">Reference proteome</keyword>
<dbReference type="AlphaFoldDB" id="A0A2G9SGK2"/>
<name>A0A2G9SGK2_AQUCT</name>
<dbReference type="Proteomes" id="UP000228934">
    <property type="component" value="Unassembled WGS sequence"/>
</dbReference>
<dbReference type="PANTHER" id="PTHR33487">
    <property type="entry name" value="CILIA- AND FLAGELLA-ASSOCIATED PROTEIN 54"/>
    <property type="match status" value="1"/>
</dbReference>
<feature type="non-terminal residue" evidence="1">
    <location>
        <position position="78"/>
    </location>
</feature>
<reference evidence="2" key="1">
    <citation type="journal article" date="2017" name="Nat. Commun.">
        <title>The North American bullfrog draft genome provides insight into hormonal regulation of long noncoding RNA.</title>
        <authorList>
            <person name="Hammond S.A."/>
            <person name="Warren R.L."/>
            <person name="Vandervalk B.P."/>
            <person name="Kucuk E."/>
            <person name="Khan H."/>
            <person name="Gibb E.A."/>
            <person name="Pandoh P."/>
            <person name="Kirk H."/>
            <person name="Zhao Y."/>
            <person name="Jones M."/>
            <person name="Mungall A.J."/>
            <person name="Coope R."/>
            <person name="Pleasance S."/>
            <person name="Moore R.A."/>
            <person name="Holt R.A."/>
            <person name="Round J.M."/>
            <person name="Ohora S."/>
            <person name="Walle B.V."/>
            <person name="Veldhoen N."/>
            <person name="Helbing C.C."/>
            <person name="Birol I."/>
        </authorList>
    </citation>
    <scope>NUCLEOTIDE SEQUENCE [LARGE SCALE GENOMIC DNA]</scope>
</reference>
<dbReference type="PANTHER" id="PTHR33487:SF1">
    <property type="entry name" value="CILIA- AND FLAGELLA-ASSOCIATED PROTEIN 54"/>
    <property type="match status" value="1"/>
</dbReference>
<proteinExistence type="predicted"/>
<organism evidence="1 2">
    <name type="scientific">Aquarana catesbeiana</name>
    <name type="common">American bullfrog</name>
    <name type="synonym">Rana catesbeiana</name>
    <dbReference type="NCBI Taxonomy" id="8400"/>
    <lineage>
        <taxon>Eukaryota</taxon>
        <taxon>Metazoa</taxon>
        <taxon>Chordata</taxon>
        <taxon>Craniata</taxon>
        <taxon>Vertebrata</taxon>
        <taxon>Euteleostomi</taxon>
        <taxon>Amphibia</taxon>
        <taxon>Batrachia</taxon>
        <taxon>Anura</taxon>
        <taxon>Neobatrachia</taxon>
        <taxon>Ranoidea</taxon>
        <taxon>Ranidae</taxon>
        <taxon>Aquarana</taxon>
    </lineage>
</organism>
<accession>A0A2G9SGK2</accession>
<evidence type="ECO:0000313" key="1">
    <source>
        <dbReference type="EMBL" id="PIO39235.1"/>
    </source>
</evidence>
<evidence type="ECO:0000313" key="2">
    <source>
        <dbReference type="Proteomes" id="UP000228934"/>
    </source>
</evidence>
<protein>
    <submittedName>
        <fullName evidence="1">Uncharacterized protein</fullName>
    </submittedName>
</protein>
<dbReference type="OrthoDB" id="2104158at2759"/>